<comment type="caution">
    <text evidence="3">The sequence shown here is derived from an EMBL/GenBank/DDBJ whole genome shotgun (WGS) entry which is preliminary data.</text>
</comment>
<dbReference type="Proteomes" id="UP000613011">
    <property type="component" value="Unassembled WGS sequence"/>
</dbReference>
<keyword evidence="2" id="KW-1133">Transmembrane helix</keyword>
<organism evidence="3 4">
    <name type="scientific">Ramlibacter aurantiacus</name>
    <dbReference type="NCBI Taxonomy" id="2801330"/>
    <lineage>
        <taxon>Bacteria</taxon>
        <taxon>Pseudomonadati</taxon>
        <taxon>Pseudomonadota</taxon>
        <taxon>Betaproteobacteria</taxon>
        <taxon>Burkholderiales</taxon>
        <taxon>Comamonadaceae</taxon>
        <taxon>Ramlibacter</taxon>
    </lineage>
</organism>
<keyword evidence="2" id="KW-0812">Transmembrane</keyword>
<evidence type="ECO:0000256" key="2">
    <source>
        <dbReference type="SAM" id="Phobius"/>
    </source>
</evidence>
<feature type="transmembrane region" description="Helical" evidence="2">
    <location>
        <begin position="119"/>
        <end position="140"/>
    </location>
</feature>
<dbReference type="AlphaFoldDB" id="A0A936ZU88"/>
<keyword evidence="2" id="KW-0472">Membrane</keyword>
<feature type="region of interest" description="Disordered" evidence="1">
    <location>
        <begin position="291"/>
        <end position="318"/>
    </location>
</feature>
<evidence type="ECO:0000256" key="1">
    <source>
        <dbReference type="SAM" id="MobiDB-lite"/>
    </source>
</evidence>
<evidence type="ECO:0000313" key="3">
    <source>
        <dbReference type="EMBL" id="MBL0421260.1"/>
    </source>
</evidence>
<sequence>MPTPIRGTIDHESALHVIAAAERRNLAKALERFIPPTAGERESRIQRTAIALHKMSVTREDVTSLVAASRTRDAWRNGHVVFRTLLSFFPAALSGWLLVNHPIVNKDDYAGDAAHDAAIFNHFLSYLVAVGWITLGGALASRVAEGGKLMPKYNKPAPIERDGKQVPDKDTTGAVFASGLQFWPFALGHSMVGAGLFGTSPQQLAPAYVVSTMCSSVATAVSTSVVEACRTEGRRDSVFLDASTPEKEEALKKAIEDLRQGTWEAIKGYGADLATGFASALREPVVQLRDSKHAQPAAASVPLEPGEGPAAPETRWQRPDWDTVKDITRRGAATVYSTAGRAIAPLAHNPTVKMALSVGAGLWLGLSWGWVLGAVVPPRQAAGQPAAAQPASARAVAAIMPATATVPH</sequence>
<name>A0A936ZU88_9BURK</name>
<feature type="transmembrane region" description="Helical" evidence="2">
    <location>
        <begin position="80"/>
        <end position="99"/>
    </location>
</feature>
<feature type="compositionally biased region" description="Low complexity" evidence="1">
    <location>
        <begin position="304"/>
        <end position="313"/>
    </location>
</feature>
<accession>A0A936ZU88</accession>
<reference evidence="3" key="1">
    <citation type="submission" date="2021-01" db="EMBL/GenBank/DDBJ databases">
        <title>Ramlibacter sp. strain AW1 16S ribosomal RNA gene Genome sequencing and assembly.</title>
        <authorList>
            <person name="Kang M."/>
        </authorList>
    </citation>
    <scope>NUCLEOTIDE SEQUENCE</scope>
    <source>
        <strain evidence="3">AW1</strain>
    </source>
</reference>
<evidence type="ECO:0000313" key="4">
    <source>
        <dbReference type="Proteomes" id="UP000613011"/>
    </source>
</evidence>
<dbReference type="RefSeq" id="WP_201684334.1">
    <property type="nucleotide sequence ID" value="NZ_JAEQNA010000004.1"/>
</dbReference>
<gene>
    <name evidence="3" type="ORF">JI739_12950</name>
</gene>
<proteinExistence type="predicted"/>
<keyword evidence="4" id="KW-1185">Reference proteome</keyword>
<dbReference type="EMBL" id="JAEQNA010000004">
    <property type="protein sequence ID" value="MBL0421260.1"/>
    <property type="molecule type" value="Genomic_DNA"/>
</dbReference>
<protein>
    <submittedName>
        <fullName evidence="3">Uncharacterized protein</fullName>
    </submittedName>
</protein>